<dbReference type="Gene3D" id="1.50.10.10">
    <property type="match status" value="1"/>
</dbReference>
<dbReference type="GO" id="GO:0008810">
    <property type="term" value="F:cellulase activity"/>
    <property type="evidence" value="ECO:0007669"/>
    <property type="project" value="UniProtKB-EC"/>
</dbReference>
<evidence type="ECO:0000256" key="7">
    <source>
        <dbReference type="ARBA" id="ARBA00023295"/>
    </source>
</evidence>
<evidence type="ECO:0000259" key="9">
    <source>
        <dbReference type="Pfam" id="PF00759"/>
    </source>
</evidence>
<keyword evidence="4" id="KW-0378">Hydrolase</keyword>
<evidence type="ECO:0000313" key="10">
    <source>
        <dbReference type="EMBL" id="MCI15595.1"/>
    </source>
</evidence>
<keyword evidence="5" id="KW-0136">Cellulose degradation</keyword>
<keyword evidence="8" id="KW-0624">Polysaccharide degradation</keyword>
<evidence type="ECO:0000313" key="11">
    <source>
        <dbReference type="Proteomes" id="UP000265520"/>
    </source>
</evidence>
<dbReference type="Proteomes" id="UP000265520">
    <property type="component" value="Unassembled WGS sequence"/>
</dbReference>
<evidence type="ECO:0000256" key="2">
    <source>
        <dbReference type="ARBA" id="ARBA00007072"/>
    </source>
</evidence>
<evidence type="ECO:0000256" key="1">
    <source>
        <dbReference type="ARBA" id="ARBA00000966"/>
    </source>
</evidence>
<dbReference type="InterPro" id="IPR001701">
    <property type="entry name" value="Glyco_hydro_9"/>
</dbReference>
<organism evidence="10 11">
    <name type="scientific">Trifolium medium</name>
    <dbReference type="NCBI Taxonomy" id="97028"/>
    <lineage>
        <taxon>Eukaryota</taxon>
        <taxon>Viridiplantae</taxon>
        <taxon>Streptophyta</taxon>
        <taxon>Embryophyta</taxon>
        <taxon>Tracheophyta</taxon>
        <taxon>Spermatophyta</taxon>
        <taxon>Magnoliopsida</taxon>
        <taxon>eudicotyledons</taxon>
        <taxon>Gunneridae</taxon>
        <taxon>Pentapetalae</taxon>
        <taxon>rosids</taxon>
        <taxon>fabids</taxon>
        <taxon>Fabales</taxon>
        <taxon>Fabaceae</taxon>
        <taxon>Papilionoideae</taxon>
        <taxon>50 kb inversion clade</taxon>
        <taxon>NPAAA clade</taxon>
        <taxon>Hologalegina</taxon>
        <taxon>IRL clade</taxon>
        <taxon>Trifolieae</taxon>
        <taxon>Trifolium</taxon>
    </lineage>
</organism>
<comment type="caution">
    <text evidence="10">The sequence shown here is derived from an EMBL/GenBank/DDBJ whole genome shotgun (WGS) entry which is preliminary data.</text>
</comment>
<dbReference type="Pfam" id="PF00759">
    <property type="entry name" value="Glyco_hydro_9"/>
    <property type="match status" value="1"/>
</dbReference>
<protein>
    <recommendedName>
        <fullName evidence="3">cellulase</fullName>
        <ecNumber evidence="3">3.2.1.4</ecNumber>
    </recommendedName>
</protein>
<reference evidence="10 11" key="1">
    <citation type="journal article" date="2018" name="Front. Plant Sci.">
        <title>Red Clover (Trifolium pratense) and Zigzag Clover (T. medium) - A Picture of Genomic Similarities and Differences.</title>
        <authorList>
            <person name="Dluhosova J."/>
            <person name="Istvanek J."/>
            <person name="Nedelnik J."/>
            <person name="Repkova J."/>
        </authorList>
    </citation>
    <scope>NUCLEOTIDE SEQUENCE [LARGE SCALE GENOMIC DNA]</scope>
    <source>
        <strain evidence="11">cv. 10/8</strain>
        <tissue evidence="10">Leaf</tissue>
    </source>
</reference>
<comment type="catalytic activity">
    <reaction evidence="1">
        <text>Endohydrolysis of (1-&gt;4)-beta-D-glucosidic linkages in cellulose, lichenin and cereal beta-D-glucans.</text>
        <dbReference type="EC" id="3.2.1.4"/>
    </reaction>
</comment>
<dbReference type="EC" id="3.2.1.4" evidence="3"/>
<name>A0A392PXB8_9FABA</name>
<evidence type="ECO:0000256" key="6">
    <source>
        <dbReference type="ARBA" id="ARBA00023277"/>
    </source>
</evidence>
<evidence type="ECO:0000256" key="3">
    <source>
        <dbReference type="ARBA" id="ARBA00012601"/>
    </source>
</evidence>
<dbReference type="AlphaFoldDB" id="A0A392PXB8"/>
<keyword evidence="7" id="KW-0326">Glycosidase</keyword>
<feature type="domain" description="Glycoside hydrolase family 9" evidence="9">
    <location>
        <begin position="1"/>
        <end position="45"/>
    </location>
</feature>
<dbReference type="EMBL" id="LXQA010097135">
    <property type="protein sequence ID" value="MCI15595.1"/>
    <property type="molecule type" value="Genomic_DNA"/>
</dbReference>
<dbReference type="SUPFAM" id="SSF48208">
    <property type="entry name" value="Six-hairpin glycosidases"/>
    <property type="match status" value="1"/>
</dbReference>
<evidence type="ECO:0000256" key="8">
    <source>
        <dbReference type="ARBA" id="ARBA00023326"/>
    </source>
</evidence>
<dbReference type="InterPro" id="IPR012341">
    <property type="entry name" value="6hp_glycosidase-like_sf"/>
</dbReference>
<dbReference type="GO" id="GO:0030245">
    <property type="term" value="P:cellulose catabolic process"/>
    <property type="evidence" value="ECO:0007669"/>
    <property type="project" value="UniProtKB-KW"/>
</dbReference>
<sequence length="58" mass="6242">MDTPRTLYKIDVNSPGTEAAAESSAALSAASILFDFADKYRGSYSGSCPFYCSYSGYH</sequence>
<evidence type="ECO:0000256" key="5">
    <source>
        <dbReference type="ARBA" id="ARBA00023001"/>
    </source>
</evidence>
<keyword evidence="11" id="KW-1185">Reference proteome</keyword>
<keyword evidence="6" id="KW-0119">Carbohydrate metabolism</keyword>
<dbReference type="InterPro" id="IPR008928">
    <property type="entry name" value="6-hairpin_glycosidase_sf"/>
</dbReference>
<evidence type="ECO:0000256" key="4">
    <source>
        <dbReference type="ARBA" id="ARBA00022801"/>
    </source>
</evidence>
<dbReference type="PANTHER" id="PTHR22298">
    <property type="entry name" value="ENDO-1,4-BETA-GLUCANASE"/>
    <property type="match status" value="1"/>
</dbReference>
<comment type="similarity">
    <text evidence="2">Belongs to the glycosyl hydrolase 9 (cellulase E) family.</text>
</comment>
<feature type="non-terminal residue" evidence="10">
    <location>
        <position position="58"/>
    </location>
</feature>
<accession>A0A392PXB8</accession>
<proteinExistence type="inferred from homology"/>